<dbReference type="STRING" id="154621.RV11_GL002437"/>
<dbReference type="Proteomes" id="UP000013785">
    <property type="component" value="Unassembled WGS sequence"/>
</dbReference>
<name>R3TU33_9ENTE</name>
<dbReference type="RefSeq" id="WP_010768168.1">
    <property type="nucleotide sequence ID" value="NZ_ASWE01000003.1"/>
</dbReference>
<evidence type="ECO:0000256" key="6">
    <source>
        <dbReference type="ARBA" id="ARBA00023136"/>
    </source>
</evidence>
<reference evidence="9 10" key="1">
    <citation type="submission" date="2013-02" db="EMBL/GenBank/DDBJ databases">
        <title>The Genome Sequence of Enterococcus phoeniculicola BAA-412.</title>
        <authorList>
            <consortium name="The Broad Institute Genome Sequencing Platform"/>
            <consortium name="The Broad Institute Genome Sequencing Center for Infectious Disease"/>
            <person name="Earl A.M."/>
            <person name="Gilmore M.S."/>
            <person name="Lebreton F."/>
            <person name="Walker B."/>
            <person name="Young S.K."/>
            <person name="Zeng Q."/>
            <person name="Gargeya S."/>
            <person name="Fitzgerald M."/>
            <person name="Haas B."/>
            <person name="Abouelleil A."/>
            <person name="Alvarado L."/>
            <person name="Arachchi H.M."/>
            <person name="Berlin A.M."/>
            <person name="Chapman S.B."/>
            <person name="Dewar J."/>
            <person name="Goldberg J."/>
            <person name="Griggs A."/>
            <person name="Gujja S."/>
            <person name="Hansen M."/>
            <person name="Howarth C."/>
            <person name="Imamovic A."/>
            <person name="Larimer J."/>
            <person name="McCowan C."/>
            <person name="Murphy C."/>
            <person name="Neiman D."/>
            <person name="Pearson M."/>
            <person name="Priest M."/>
            <person name="Roberts A."/>
            <person name="Saif S."/>
            <person name="Shea T."/>
            <person name="Sisk P."/>
            <person name="Sykes S."/>
            <person name="Wortman J."/>
            <person name="Nusbaum C."/>
            <person name="Birren B."/>
        </authorList>
    </citation>
    <scope>NUCLEOTIDE SEQUENCE [LARGE SCALE GENOMIC DNA]</scope>
    <source>
        <strain evidence="9 10">ATCC BAA-412</strain>
    </source>
</reference>
<evidence type="ECO:0000256" key="2">
    <source>
        <dbReference type="ARBA" id="ARBA00007400"/>
    </source>
</evidence>
<feature type="domain" description="Acyltransferase 3" evidence="8">
    <location>
        <begin position="10"/>
        <end position="324"/>
    </location>
</feature>
<comment type="subcellular location">
    <subcellularLocation>
        <location evidence="1">Cell membrane</location>
        <topology evidence="1">Multi-pass membrane protein</topology>
    </subcellularLocation>
</comment>
<dbReference type="eggNOG" id="COG1835">
    <property type="taxonomic scope" value="Bacteria"/>
</dbReference>
<feature type="transmembrane region" description="Helical" evidence="7">
    <location>
        <begin position="104"/>
        <end position="124"/>
    </location>
</feature>
<keyword evidence="10" id="KW-1185">Reference proteome</keyword>
<dbReference type="AlphaFoldDB" id="R3TU33"/>
<protein>
    <recommendedName>
        <fullName evidence="8">Acyltransferase 3 domain-containing protein</fullName>
    </recommendedName>
</protein>
<organism evidence="9 10">
    <name type="scientific">Enterococcus phoeniculicola ATCC BAA-412</name>
    <dbReference type="NCBI Taxonomy" id="1158610"/>
    <lineage>
        <taxon>Bacteria</taxon>
        <taxon>Bacillati</taxon>
        <taxon>Bacillota</taxon>
        <taxon>Bacilli</taxon>
        <taxon>Lactobacillales</taxon>
        <taxon>Enterococcaceae</taxon>
        <taxon>Enterococcus</taxon>
    </lineage>
</organism>
<dbReference type="HOGENOM" id="CLU_055093_0_0_9"/>
<evidence type="ECO:0000256" key="5">
    <source>
        <dbReference type="ARBA" id="ARBA00022989"/>
    </source>
</evidence>
<evidence type="ECO:0000256" key="7">
    <source>
        <dbReference type="SAM" id="Phobius"/>
    </source>
</evidence>
<keyword evidence="6 7" id="KW-0472">Membrane</keyword>
<feature type="transmembrane region" description="Helical" evidence="7">
    <location>
        <begin position="81"/>
        <end position="98"/>
    </location>
</feature>
<comment type="caution">
    <text evidence="9">The sequence shown here is derived from an EMBL/GenBank/DDBJ whole genome shotgun (WGS) entry which is preliminary data.</text>
</comment>
<feature type="transmembrane region" description="Helical" evidence="7">
    <location>
        <begin position="307"/>
        <end position="325"/>
    </location>
</feature>
<evidence type="ECO:0000259" key="8">
    <source>
        <dbReference type="Pfam" id="PF01757"/>
    </source>
</evidence>
<evidence type="ECO:0000256" key="3">
    <source>
        <dbReference type="ARBA" id="ARBA00022475"/>
    </source>
</evidence>
<feature type="transmembrane region" description="Helical" evidence="7">
    <location>
        <begin position="217"/>
        <end position="238"/>
    </location>
</feature>
<comment type="similarity">
    <text evidence="2">Belongs to the acyltransferase 3 family.</text>
</comment>
<feature type="transmembrane region" description="Helical" evidence="7">
    <location>
        <begin position="12"/>
        <end position="30"/>
    </location>
</feature>
<dbReference type="PATRIC" id="fig|1158610.3.peg.1490"/>
<dbReference type="Pfam" id="PF01757">
    <property type="entry name" value="Acyl_transf_3"/>
    <property type="match status" value="1"/>
</dbReference>
<sequence length="360" mass="42086">MVIRKNYPMLDIIRYVAAVSVILIHCGKLVDNELVHFFLKSTFARLAVPLFLISTSYFLKKGMNTHPEYGKNYFFKQGKQYLFWSLIYLPYGIHYLYAMNLSPVLYPIGLLVGLLYIGTCYHLWYFPALFSSIFLTNFIKKRRNYLFLLAISGGLFLVGASETYSSFLENTFLQTYYTSLHNFVLTTRNGLFYSFIYVVLGYLIADFEQSKFFKTRVNLKLFLSLVLFSLECIVIFNNQGADKNFSLSSPFVVTFLFISLLQSNTLKNSNFFLLRQYSRYLFFLHPLFLEVIKWFIGYYGIQVNGLSLFFSTFFLTTLFSAVILYKEIMTVPIKKSLFLWSKNKLSALSLKVQKRVRSIE</sequence>
<dbReference type="EMBL" id="AJAT01000013">
    <property type="protein sequence ID" value="EOL44688.1"/>
    <property type="molecule type" value="Genomic_DNA"/>
</dbReference>
<dbReference type="GO" id="GO:0016413">
    <property type="term" value="F:O-acetyltransferase activity"/>
    <property type="evidence" value="ECO:0007669"/>
    <property type="project" value="TreeGrafter"/>
</dbReference>
<evidence type="ECO:0000313" key="10">
    <source>
        <dbReference type="Proteomes" id="UP000013785"/>
    </source>
</evidence>
<feature type="transmembrane region" description="Helical" evidence="7">
    <location>
        <begin position="281"/>
        <end position="301"/>
    </location>
</feature>
<keyword evidence="5 7" id="KW-1133">Transmembrane helix</keyword>
<evidence type="ECO:0000256" key="4">
    <source>
        <dbReference type="ARBA" id="ARBA00022692"/>
    </source>
</evidence>
<keyword evidence="4 7" id="KW-0812">Transmembrane</keyword>
<feature type="transmembrane region" description="Helical" evidence="7">
    <location>
        <begin position="42"/>
        <end position="60"/>
    </location>
</feature>
<evidence type="ECO:0000313" key="9">
    <source>
        <dbReference type="EMBL" id="EOL44688.1"/>
    </source>
</evidence>
<feature type="transmembrane region" description="Helical" evidence="7">
    <location>
        <begin position="145"/>
        <end position="167"/>
    </location>
</feature>
<dbReference type="PANTHER" id="PTHR40074">
    <property type="entry name" value="O-ACETYLTRANSFERASE WECH"/>
    <property type="match status" value="1"/>
</dbReference>
<dbReference type="GO" id="GO:0005886">
    <property type="term" value="C:plasma membrane"/>
    <property type="evidence" value="ECO:0007669"/>
    <property type="project" value="UniProtKB-SubCell"/>
</dbReference>
<gene>
    <name evidence="9" type="ORF">UC3_01505</name>
</gene>
<evidence type="ECO:0000256" key="1">
    <source>
        <dbReference type="ARBA" id="ARBA00004651"/>
    </source>
</evidence>
<keyword evidence="3" id="KW-1003">Cell membrane</keyword>
<proteinExistence type="inferred from homology"/>
<dbReference type="OrthoDB" id="5808342at2"/>
<feature type="transmembrane region" description="Helical" evidence="7">
    <location>
        <begin position="187"/>
        <end position="205"/>
    </location>
</feature>
<dbReference type="GO" id="GO:0009246">
    <property type="term" value="P:enterobacterial common antigen biosynthetic process"/>
    <property type="evidence" value="ECO:0007669"/>
    <property type="project" value="TreeGrafter"/>
</dbReference>
<dbReference type="InterPro" id="IPR002656">
    <property type="entry name" value="Acyl_transf_3_dom"/>
</dbReference>
<accession>R3TU33</accession>
<dbReference type="PANTHER" id="PTHR40074:SF2">
    <property type="entry name" value="O-ACETYLTRANSFERASE WECH"/>
    <property type="match status" value="1"/>
</dbReference>